<dbReference type="KEGG" id="esu:EUS_19170"/>
<dbReference type="Proteomes" id="UP000008803">
    <property type="component" value="Chromosome"/>
</dbReference>
<dbReference type="HOGENOM" id="CLU_3420963_0_0_9"/>
<proteinExistence type="predicted"/>
<gene>
    <name evidence="1" type="ORF">EUS_19170</name>
</gene>
<evidence type="ECO:0000313" key="1">
    <source>
        <dbReference type="EMBL" id="CBK96976.1"/>
    </source>
</evidence>
<dbReference type="EMBL" id="FP929044">
    <property type="protein sequence ID" value="CBK96976.1"/>
    <property type="molecule type" value="Genomic_DNA"/>
</dbReference>
<reference evidence="1 2" key="2">
    <citation type="submission" date="2010-03" db="EMBL/GenBank/DDBJ databases">
        <authorList>
            <person name="Pajon A."/>
        </authorList>
    </citation>
    <scope>NUCLEOTIDE SEQUENCE [LARGE SCALE GENOMIC DNA]</scope>
    <source>
        <strain evidence="1 2">70/3</strain>
    </source>
</reference>
<evidence type="ECO:0000313" key="2">
    <source>
        <dbReference type="Proteomes" id="UP000008803"/>
    </source>
</evidence>
<protein>
    <submittedName>
        <fullName evidence="1">Uncharacterized protein</fullName>
    </submittedName>
</protein>
<dbReference type="AlphaFoldDB" id="D4JV57"/>
<accession>D4JV57</accession>
<reference evidence="1 2" key="1">
    <citation type="submission" date="2010-03" db="EMBL/GenBank/DDBJ databases">
        <title>The genome sequence of Eubacterium siraeum 70/3.</title>
        <authorList>
            <consortium name="metaHIT consortium -- http://www.metahit.eu/"/>
            <person name="Pajon A."/>
            <person name="Turner K."/>
            <person name="Parkhill J."/>
            <person name="Duncan S."/>
            <person name="Flint H."/>
        </authorList>
    </citation>
    <scope>NUCLEOTIDE SEQUENCE [LARGE SCALE GENOMIC DNA]</scope>
    <source>
        <strain evidence="1 2">70/3</strain>
    </source>
</reference>
<sequence length="24" mass="2862">MLITVFRYIKRLHRNFKGAADRVG</sequence>
<name>D4JV57_9FIRM</name>
<dbReference type="BioCyc" id="ESIR657319:G136K-1630-MONOMER"/>
<organism evidence="1 2">
    <name type="scientific">[Eubacterium] siraeum 70/3</name>
    <dbReference type="NCBI Taxonomy" id="657319"/>
    <lineage>
        <taxon>Bacteria</taxon>
        <taxon>Bacillati</taxon>
        <taxon>Bacillota</taxon>
        <taxon>Clostridia</taxon>
        <taxon>Eubacteriales</taxon>
        <taxon>Oscillospiraceae</taxon>
        <taxon>Oscillospiraceae incertae sedis</taxon>
    </lineage>
</organism>